<dbReference type="HOGENOM" id="CLU_000680_8_2_1"/>
<evidence type="ECO:0000313" key="2">
    <source>
        <dbReference type="Ensembl" id="ENSLACP00000004934.1"/>
    </source>
</evidence>
<evidence type="ECO:0000313" key="3">
    <source>
        <dbReference type="Proteomes" id="UP000008672"/>
    </source>
</evidence>
<organism evidence="2 3">
    <name type="scientific">Latimeria chalumnae</name>
    <name type="common">Coelacanth</name>
    <dbReference type="NCBI Taxonomy" id="7897"/>
    <lineage>
        <taxon>Eukaryota</taxon>
        <taxon>Metazoa</taxon>
        <taxon>Chordata</taxon>
        <taxon>Craniata</taxon>
        <taxon>Vertebrata</taxon>
        <taxon>Euteleostomi</taxon>
        <taxon>Coelacanthiformes</taxon>
        <taxon>Coelacanthidae</taxon>
        <taxon>Latimeria</taxon>
    </lineage>
</organism>
<dbReference type="AlphaFoldDB" id="H3A5L3"/>
<dbReference type="GO" id="GO:0003824">
    <property type="term" value="F:catalytic activity"/>
    <property type="evidence" value="ECO:0007669"/>
    <property type="project" value="InterPro"/>
</dbReference>
<dbReference type="GeneTree" id="ENSGT00940000154988"/>
<dbReference type="STRING" id="7897.ENSLACP00000004934"/>
<keyword evidence="3" id="KW-1185">Reference proteome</keyword>
<accession>H3A5L3</accession>
<dbReference type="InterPro" id="IPR036691">
    <property type="entry name" value="Endo/exonu/phosph_ase_sf"/>
</dbReference>
<evidence type="ECO:0000259" key="1">
    <source>
        <dbReference type="Pfam" id="PF14529"/>
    </source>
</evidence>
<reference evidence="2" key="2">
    <citation type="submission" date="2025-08" db="UniProtKB">
        <authorList>
            <consortium name="Ensembl"/>
        </authorList>
    </citation>
    <scope>IDENTIFICATION</scope>
</reference>
<dbReference type="OMA" id="KLWFIND"/>
<dbReference type="InterPro" id="IPR005135">
    <property type="entry name" value="Endo/exonuclease/phosphatase"/>
</dbReference>
<dbReference type="PANTHER" id="PTHR23227:SF84">
    <property type="entry name" value="ENDONUCLEASE_EXONUCLEASE_PHOSPHATASE DOMAIN-CONTAINING PROTEIN"/>
    <property type="match status" value="1"/>
</dbReference>
<feature type="domain" description="Endonuclease/exonuclease/phosphatase" evidence="1">
    <location>
        <begin position="60"/>
        <end position="200"/>
    </location>
</feature>
<dbReference type="Proteomes" id="UP000008672">
    <property type="component" value="Unassembled WGS sequence"/>
</dbReference>
<dbReference type="InParanoid" id="H3A5L3"/>
<dbReference type="PANTHER" id="PTHR23227">
    <property type="entry name" value="BUCENTAUR RELATED"/>
    <property type="match status" value="1"/>
</dbReference>
<sequence>LADVGSIQEANYTFFWQGKSAKESHLHGISFCCEQQVETPTGNSERIISLGLQTTIGSVNIISAYAPTLNSSPEEKDKFYDTLHQVVKGIPPTEQLCLLGDFNARVGADNNSWPDCLGYFGIGKMNINGQRLLEFCTQNQLCITNSYFAGKGCHKVSWRHPRSGHWHQLDLVIVKRKDLPSVQKTRTFHSADCDTDHSLIISKALDLCMFGKSLPEKAEELWEGLRTAIHETAK</sequence>
<dbReference type="EMBL" id="AFYH01109419">
    <property type="status" value="NOT_ANNOTATED_CDS"/>
    <property type="molecule type" value="Genomic_DNA"/>
</dbReference>
<dbReference type="InterPro" id="IPR027124">
    <property type="entry name" value="Swc5/CFDP1/2"/>
</dbReference>
<dbReference type="SUPFAM" id="SSF56219">
    <property type="entry name" value="DNase I-like"/>
    <property type="match status" value="1"/>
</dbReference>
<name>H3A5L3_LATCH</name>
<reference evidence="3" key="1">
    <citation type="submission" date="2011-08" db="EMBL/GenBank/DDBJ databases">
        <title>The draft genome of Latimeria chalumnae.</title>
        <authorList>
            <person name="Di Palma F."/>
            <person name="Alfoldi J."/>
            <person name="Johnson J."/>
            <person name="Berlin A."/>
            <person name="Gnerre S."/>
            <person name="Jaffe D."/>
            <person name="MacCallum I."/>
            <person name="Young S."/>
            <person name="Walker B.J."/>
            <person name="Lander E."/>
            <person name="Lindblad-Toh K."/>
        </authorList>
    </citation>
    <scope>NUCLEOTIDE SEQUENCE [LARGE SCALE GENOMIC DNA]</scope>
    <source>
        <strain evidence="3">Wild caught</strain>
    </source>
</reference>
<proteinExistence type="predicted"/>
<reference evidence="2" key="3">
    <citation type="submission" date="2025-09" db="UniProtKB">
        <authorList>
            <consortium name="Ensembl"/>
        </authorList>
    </citation>
    <scope>IDENTIFICATION</scope>
</reference>
<dbReference type="eggNOG" id="ENOG502S0A1">
    <property type="taxonomic scope" value="Eukaryota"/>
</dbReference>
<dbReference type="Ensembl" id="ENSLACT00000004978.1">
    <property type="protein sequence ID" value="ENSLACP00000004934.1"/>
    <property type="gene ID" value="ENSLACG00000004389.1"/>
</dbReference>
<dbReference type="Gene3D" id="3.60.10.10">
    <property type="entry name" value="Endonuclease/exonuclease/phosphatase"/>
    <property type="match status" value="1"/>
</dbReference>
<protein>
    <recommendedName>
        <fullName evidence="1">Endonuclease/exonuclease/phosphatase domain-containing protein</fullName>
    </recommendedName>
</protein>
<dbReference type="Pfam" id="PF14529">
    <property type="entry name" value="Exo_endo_phos_2"/>
    <property type="match status" value="1"/>
</dbReference>